<dbReference type="PROSITE" id="PS50883">
    <property type="entry name" value="EAL"/>
    <property type="match status" value="1"/>
</dbReference>
<proteinExistence type="predicted"/>
<dbReference type="PROSITE" id="PS50887">
    <property type="entry name" value="GGDEF"/>
    <property type="match status" value="1"/>
</dbReference>
<dbReference type="Gene3D" id="3.30.450.20">
    <property type="entry name" value="PAS domain"/>
    <property type="match status" value="1"/>
</dbReference>
<dbReference type="Pfam" id="PF00990">
    <property type="entry name" value="GGDEF"/>
    <property type="match status" value="1"/>
</dbReference>
<dbReference type="InterPro" id="IPR035919">
    <property type="entry name" value="EAL_sf"/>
</dbReference>
<dbReference type="InterPro" id="IPR000160">
    <property type="entry name" value="GGDEF_dom"/>
</dbReference>
<dbReference type="PANTHER" id="PTHR33121">
    <property type="entry name" value="CYCLIC DI-GMP PHOSPHODIESTERASE PDEF"/>
    <property type="match status" value="1"/>
</dbReference>
<name>A0ABV7LBD1_9HYPH</name>
<dbReference type="Gene3D" id="3.20.20.450">
    <property type="entry name" value="EAL domain"/>
    <property type="match status" value="1"/>
</dbReference>
<protein>
    <submittedName>
        <fullName evidence="4">EAL domain-containing protein</fullName>
    </submittedName>
</protein>
<evidence type="ECO:0000313" key="5">
    <source>
        <dbReference type="Proteomes" id="UP001595536"/>
    </source>
</evidence>
<dbReference type="SUPFAM" id="SSF55073">
    <property type="entry name" value="Nucleotide cyclase"/>
    <property type="match status" value="1"/>
</dbReference>
<evidence type="ECO:0000256" key="1">
    <source>
        <dbReference type="SAM" id="MobiDB-lite"/>
    </source>
</evidence>
<gene>
    <name evidence="4" type="ORF">ACFOEX_00920</name>
</gene>
<reference evidence="5" key="1">
    <citation type="journal article" date="2019" name="Int. J. Syst. Evol. Microbiol.">
        <title>The Global Catalogue of Microorganisms (GCM) 10K type strain sequencing project: providing services to taxonomists for standard genome sequencing and annotation.</title>
        <authorList>
            <consortium name="The Broad Institute Genomics Platform"/>
            <consortium name="The Broad Institute Genome Sequencing Center for Infectious Disease"/>
            <person name="Wu L."/>
            <person name="Ma J."/>
        </authorList>
    </citation>
    <scope>NUCLEOTIDE SEQUENCE [LARGE SCALE GENOMIC DNA]</scope>
    <source>
        <strain evidence="5">CCM 7941</strain>
    </source>
</reference>
<dbReference type="InterPro" id="IPR050706">
    <property type="entry name" value="Cyclic-di-GMP_PDE-like"/>
</dbReference>
<accession>A0ABV7LBD1</accession>
<dbReference type="RefSeq" id="WP_376831996.1">
    <property type="nucleotide sequence ID" value="NZ_JBHLWR010000006.1"/>
</dbReference>
<feature type="domain" description="EAL" evidence="2">
    <location>
        <begin position="342"/>
        <end position="567"/>
    </location>
</feature>
<evidence type="ECO:0000259" key="3">
    <source>
        <dbReference type="PROSITE" id="PS50887"/>
    </source>
</evidence>
<comment type="caution">
    <text evidence="4">The sequence shown here is derived from an EMBL/GenBank/DDBJ whole genome shotgun (WGS) entry which is preliminary data.</text>
</comment>
<feature type="domain" description="GGDEF" evidence="3">
    <location>
        <begin position="216"/>
        <end position="334"/>
    </location>
</feature>
<evidence type="ECO:0000313" key="4">
    <source>
        <dbReference type="EMBL" id="MFC3264920.1"/>
    </source>
</evidence>
<dbReference type="SUPFAM" id="SSF141868">
    <property type="entry name" value="EAL domain-like"/>
    <property type="match status" value="1"/>
</dbReference>
<evidence type="ECO:0000259" key="2">
    <source>
        <dbReference type="PROSITE" id="PS50883"/>
    </source>
</evidence>
<dbReference type="Proteomes" id="UP001595536">
    <property type="component" value="Unassembled WGS sequence"/>
</dbReference>
<dbReference type="Pfam" id="PF00563">
    <property type="entry name" value="EAL"/>
    <property type="match status" value="1"/>
</dbReference>
<dbReference type="InterPro" id="IPR001633">
    <property type="entry name" value="EAL_dom"/>
</dbReference>
<dbReference type="InterPro" id="IPR043128">
    <property type="entry name" value="Rev_trsase/Diguanyl_cyclase"/>
</dbReference>
<dbReference type="EMBL" id="JBHRUV010000004">
    <property type="protein sequence ID" value="MFC3264920.1"/>
    <property type="molecule type" value="Genomic_DNA"/>
</dbReference>
<feature type="region of interest" description="Disordered" evidence="1">
    <location>
        <begin position="16"/>
        <end position="58"/>
    </location>
</feature>
<dbReference type="PANTHER" id="PTHR33121:SF79">
    <property type="entry name" value="CYCLIC DI-GMP PHOSPHODIESTERASE PDED-RELATED"/>
    <property type="match status" value="1"/>
</dbReference>
<keyword evidence="5" id="KW-1185">Reference proteome</keyword>
<organism evidence="4 5">
    <name type="scientific">Camelimonas abortus</name>
    <dbReference type="NCBI Taxonomy" id="1017184"/>
    <lineage>
        <taxon>Bacteria</taxon>
        <taxon>Pseudomonadati</taxon>
        <taxon>Pseudomonadota</taxon>
        <taxon>Alphaproteobacteria</taxon>
        <taxon>Hyphomicrobiales</taxon>
        <taxon>Chelatococcaceae</taxon>
        <taxon>Camelimonas</taxon>
    </lineage>
</organism>
<dbReference type="Gene3D" id="3.30.70.270">
    <property type="match status" value="1"/>
</dbReference>
<sequence>MRGIFGKLGETFQLRRSGQAGVAAQERPDAVAGGADAAGPGAAPSQARWPVAPGDGRAPEARQALAACDMTTWTWDLATDRLCWGPAARAVLGRRGQLATGAEWAATVAAGSGPDRATAIAAAAGPDAGDGVPFHCRYVASIARGLCVVEERGRWHAGADGRPARAEGVLRLSPLDGRGADAGVFARRLEPARDVLLRTLAAVLHEQARGRRGVCVAACLLLPRRPDVAASALGVMEAAARAITRRLRRTDVVARLDCGQFALLLNGCDADQGRDAALAVLRQLERACPAFSAHIGLVAAKAGEADAPALLETAEAAAREAAAAGEPLATASPAAMRRPGAVAAVAPDVARLLNARAVGLRRHGLVEPGGAGLRLDAATPVAPCADGCSFMGRAVLAAAARRAGLAGLLDARMLELAVRELDRDRSAALLLTVSTGSVAGAEWRGALAAWLAAHPGVASRLTIAVDEEAFGDGGETGEGAGGERPEPRVIAQHLAMLKALGVGIAVSGYGAGWLGRDDLAAMAVDLVCLDGRLARSGLALAGPDRFIVRALTEGVRETGVPVLAPLC</sequence>
<feature type="compositionally biased region" description="Low complexity" evidence="1">
    <location>
        <begin position="30"/>
        <end position="44"/>
    </location>
</feature>
<dbReference type="InterPro" id="IPR029787">
    <property type="entry name" value="Nucleotide_cyclase"/>
</dbReference>